<keyword evidence="1" id="KW-0812">Transmembrane</keyword>
<evidence type="ECO:0000313" key="3">
    <source>
        <dbReference type="Proteomes" id="UP000178603"/>
    </source>
</evidence>
<feature type="transmembrane region" description="Helical" evidence="1">
    <location>
        <begin position="270"/>
        <end position="287"/>
    </location>
</feature>
<evidence type="ECO:0000256" key="1">
    <source>
        <dbReference type="SAM" id="Phobius"/>
    </source>
</evidence>
<dbReference type="EMBL" id="MGGW01000019">
    <property type="protein sequence ID" value="OGM54047.1"/>
    <property type="molecule type" value="Genomic_DNA"/>
</dbReference>
<keyword evidence="1" id="KW-0472">Membrane</keyword>
<reference evidence="2 3" key="1">
    <citation type="journal article" date="2016" name="Nat. Commun.">
        <title>Thousands of microbial genomes shed light on interconnected biogeochemical processes in an aquifer system.</title>
        <authorList>
            <person name="Anantharaman K."/>
            <person name="Brown C.T."/>
            <person name="Hug L.A."/>
            <person name="Sharon I."/>
            <person name="Castelle C.J."/>
            <person name="Probst A.J."/>
            <person name="Thomas B.C."/>
            <person name="Singh A."/>
            <person name="Wilkins M.J."/>
            <person name="Karaoz U."/>
            <person name="Brodie E.L."/>
            <person name="Williams K.H."/>
            <person name="Hubbard S.S."/>
            <person name="Banfield J.F."/>
        </authorList>
    </citation>
    <scope>NUCLEOTIDE SEQUENCE [LARGE SCALE GENOMIC DNA]</scope>
</reference>
<feature type="transmembrane region" description="Helical" evidence="1">
    <location>
        <begin position="155"/>
        <end position="180"/>
    </location>
</feature>
<gene>
    <name evidence="2" type="ORF">A3E44_02600</name>
</gene>
<feature type="transmembrane region" description="Helical" evidence="1">
    <location>
        <begin position="294"/>
        <end position="313"/>
    </location>
</feature>
<dbReference type="AlphaFoldDB" id="A0A1F8AQL8"/>
<name>A0A1F8AQL8_9BACT</name>
<evidence type="ECO:0008006" key="4">
    <source>
        <dbReference type="Google" id="ProtNLM"/>
    </source>
</evidence>
<dbReference type="Pfam" id="PF06728">
    <property type="entry name" value="PIG-U"/>
    <property type="match status" value="1"/>
</dbReference>
<feature type="transmembrane region" description="Helical" evidence="1">
    <location>
        <begin position="333"/>
        <end position="351"/>
    </location>
</feature>
<dbReference type="Proteomes" id="UP000178603">
    <property type="component" value="Unassembled WGS sequence"/>
</dbReference>
<sequence length="415" mass="47958">MLTKYKKILVIGILLRVVLMFSTFHPDLQGHSSVTYFFTYEKKLDIYQHLAALPVDHPLVKNLGVGDIFIYPPLSYFTLGIARTVLSPFADPNFTPWIWENLDKVETFPGFHFQIFLLKIPYLFVDVLAAVFLARLFDKESNQKKAFVFWLFNPLTLYSTFMLGQLDLLPTFFVILSIYFAKKKKYSLSLVALGIGGSYKMFPLLFIPVAAFLFSKSIRGRVKNLFIGFVPFVITILPFLGSLAFRQMVLFSPKSQKMLFMNWPVSGAEGIYPFVFILVLLYLLAFYGQNARLLLSYFLSILLLTFSVTHYHPQWFLWITPLLIVDLVKTRKRWVLVTILIGCWLVITLFFEPSLSYGLFYPVFPDLKNVVGLTEILSKYTEVFKLKSIIRSLFAAAAFYYAFDVIRSKVKLKTQ</sequence>
<organism evidence="2 3">
    <name type="scientific">Candidatus Woesebacteria bacterium RIFCSPHIGHO2_12_FULL_41_24</name>
    <dbReference type="NCBI Taxonomy" id="1802510"/>
    <lineage>
        <taxon>Bacteria</taxon>
        <taxon>Candidatus Woeseibacteriota</taxon>
    </lineage>
</organism>
<proteinExistence type="predicted"/>
<evidence type="ECO:0000313" key="2">
    <source>
        <dbReference type="EMBL" id="OGM54047.1"/>
    </source>
</evidence>
<protein>
    <recommendedName>
        <fullName evidence="4">Glycosyltransferase RgtA/B/C/D-like domain-containing protein</fullName>
    </recommendedName>
</protein>
<feature type="transmembrane region" description="Helical" evidence="1">
    <location>
        <begin position="111"/>
        <end position="134"/>
    </location>
</feature>
<keyword evidence="1" id="KW-1133">Transmembrane helix</keyword>
<feature type="transmembrane region" description="Helical" evidence="1">
    <location>
        <begin position="226"/>
        <end position="250"/>
    </location>
</feature>
<feature type="transmembrane region" description="Helical" evidence="1">
    <location>
        <begin position="186"/>
        <end position="214"/>
    </location>
</feature>
<comment type="caution">
    <text evidence="2">The sequence shown here is derived from an EMBL/GenBank/DDBJ whole genome shotgun (WGS) entry which is preliminary data.</text>
</comment>
<accession>A0A1F8AQL8</accession>